<dbReference type="PIRSF" id="PIRSF000707">
    <property type="entry name" value="Hygromycin-B_kinase"/>
    <property type="match status" value="1"/>
</dbReference>
<evidence type="ECO:0000313" key="2">
    <source>
        <dbReference type="EMBL" id="MFD2649665.1"/>
    </source>
</evidence>
<dbReference type="InterPro" id="IPR016259">
    <property type="entry name" value="Hygromycin-B_Kinase"/>
</dbReference>
<dbReference type="EC" id="2.7.1.-" evidence="2"/>
<sequence length="310" mass="33714">MTNPLPDESLALAVAAKALGWQPRWARRFNTGLDFFVFDVGDDTRNVVVRIGRPEQASVLVKGTALRQRLRALHVPLPDTLASGIAAGFPFVVQTRLPGTDLGNVMHRLDPPSLEWIAVSVADAQAATERLGKGTRYGYAATAQDAPHASWADVVDAHIARSERRLAGTGLFPDAVTERVRSHFSRHAAALVQMPAIPFLHDTTTKNVIVTAAGEFSGIVDVDDLCFGDPRYAPALTEVAMLVHGGPLGYVRTWMDRAGHARDAVFGFYVSVFLLDFMSEHATTFNGNEAVTRAEDRARLVDLFEQSLVA</sequence>
<evidence type="ECO:0000313" key="3">
    <source>
        <dbReference type="Proteomes" id="UP001597521"/>
    </source>
</evidence>
<gene>
    <name evidence="2" type="ORF">ACFSX5_17910</name>
</gene>
<accession>A0ABW5QPT1</accession>
<feature type="domain" description="Aminoglycoside phosphotransferase" evidence="1">
    <location>
        <begin position="26"/>
        <end position="232"/>
    </location>
</feature>
<dbReference type="SUPFAM" id="SSF56112">
    <property type="entry name" value="Protein kinase-like (PK-like)"/>
    <property type="match status" value="1"/>
</dbReference>
<dbReference type="Pfam" id="PF01636">
    <property type="entry name" value="APH"/>
    <property type="match status" value="1"/>
</dbReference>
<dbReference type="InterPro" id="IPR011009">
    <property type="entry name" value="Kinase-like_dom_sf"/>
</dbReference>
<name>A0ABW5QPT1_9HYPH</name>
<comment type="caution">
    <text evidence="2">The sequence shown here is derived from an EMBL/GenBank/DDBJ whole genome shotgun (WGS) entry which is preliminary data.</text>
</comment>
<dbReference type="Gene3D" id="3.90.1200.10">
    <property type="match status" value="1"/>
</dbReference>
<reference evidence="3" key="1">
    <citation type="journal article" date="2019" name="Int. J. Syst. Evol. Microbiol.">
        <title>The Global Catalogue of Microorganisms (GCM) 10K type strain sequencing project: providing services to taxonomists for standard genome sequencing and annotation.</title>
        <authorList>
            <consortium name="The Broad Institute Genomics Platform"/>
            <consortium name="The Broad Institute Genome Sequencing Center for Infectious Disease"/>
            <person name="Wu L."/>
            <person name="Ma J."/>
        </authorList>
    </citation>
    <scope>NUCLEOTIDE SEQUENCE [LARGE SCALE GENOMIC DNA]</scope>
    <source>
        <strain evidence="3">CCM 7427</strain>
    </source>
</reference>
<dbReference type="EMBL" id="JBHUNP010000001">
    <property type="protein sequence ID" value="MFD2649665.1"/>
    <property type="molecule type" value="Genomic_DNA"/>
</dbReference>
<evidence type="ECO:0000259" key="1">
    <source>
        <dbReference type="Pfam" id="PF01636"/>
    </source>
</evidence>
<proteinExistence type="predicted"/>
<keyword evidence="2" id="KW-0808">Transferase</keyword>
<dbReference type="Proteomes" id="UP001597521">
    <property type="component" value="Unassembled WGS sequence"/>
</dbReference>
<dbReference type="InterPro" id="IPR002575">
    <property type="entry name" value="Aminoglycoside_PTrfase"/>
</dbReference>
<keyword evidence="3" id="KW-1185">Reference proteome</keyword>
<dbReference type="GO" id="GO:0016740">
    <property type="term" value="F:transferase activity"/>
    <property type="evidence" value="ECO:0007669"/>
    <property type="project" value="UniProtKB-KW"/>
</dbReference>
<dbReference type="RefSeq" id="WP_386835259.1">
    <property type="nucleotide sequence ID" value="NZ_JBHUNP010000001.1"/>
</dbReference>
<protein>
    <submittedName>
        <fullName evidence="2">Aminoglycoside phosphotransferase family protein</fullName>
        <ecNumber evidence="2">2.7.1.-</ecNumber>
    </submittedName>
</protein>
<organism evidence="2 3">
    <name type="scientific">Devosia albogilva</name>
    <dbReference type="NCBI Taxonomy" id="429726"/>
    <lineage>
        <taxon>Bacteria</taxon>
        <taxon>Pseudomonadati</taxon>
        <taxon>Pseudomonadota</taxon>
        <taxon>Alphaproteobacteria</taxon>
        <taxon>Hyphomicrobiales</taxon>
        <taxon>Devosiaceae</taxon>
        <taxon>Devosia</taxon>
    </lineage>
</organism>